<organism evidence="3 4">
    <name type="scientific">Armillaria solidipes</name>
    <dbReference type="NCBI Taxonomy" id="1076256"/>
    <lineage>
        <taxon>Eukaryota</taxon>
        <taxon>Fungi</taxon>
        <taxon>Dikarya</taxon>
        <taxon>Basidiomycota</taxon>
        <taxon>Agaricomycotina</taxon>
        <taxon>Agaricomycetes</taxon>
        <taxon>Agaricomycetidae</taxon>
        <taxon>Agaricales</taxon>
        <taxon>Marasmiineae</taxon>
        <taxon>Physalacriaceae</taxon>
        <taxon>Armillaria</taxon>
    </lineage>
</organism>
<evidence type="ECO:0000313" key="4">
    <source>
        <dbReference type="Proteomes" id="UP000218334"/>
    </source>
</evidence>
<evidence type="ECO:0000256" key="1">
    <source>
        <dbReference type="SAM" id="Phobius"/>
    </source>
</evidence>
<feature type="transmembrane region" description="Helical" evidence="1">
    <location>
        <begin position="12"/>
        <end position="31"/>
    </location>
</feature>
<dbReference type="EMBL" id="KZ293468">
    <property type="protein sequence ID" value="PBK62284.1"/>
    <property type="molecule type" value="Genomic_DNA"/>
</dbReference>
<keyword evidence="4" id="KW-1185">Reference proteome</keyword>
<keyword evidence="1" id="KW-0472">Membrane</keyword>
<accession>A0A2H3B1F7</accession>
<dbReference type="AlphaFoldDB" id="A0A2H3B1F7"/>
<keyword evidence="1" id="KW-0812">Transmembrane</keyword>
<evidence type="ECO:0000313" key="3">
    <source>
        <dbReference type="EMBL" id="PBK62744.1"/>
    </source>
</evidence>
<dbReference type="EMBL" id="KZ293463">
    <property type="protein sequence ID" value="PBK62744.1"/>
    <property type="molecule type" value="Genomic_DNA"/>
</dbReference>
<dbReference type="Proteomes" id="UP000218334">
    <property type="component" value="Unassembled WGS sequence"/>
</dbReference>
<proteinExistence type="predicted"/>
<reference evidence="3" key="2">
    <citation type="journal article" date="2017" name="Nat. Ecol. Evol.">
        <title>Lineage-specific genetic innovations streamline the genomes of Armillaria species to pathogenesis.</title>
        <authorList>
            <consortium name="DOE Joint Genome Institute"/>
            <person name="Sipos G."/>
            <person name="Prasanna A.N."/>
            <person name="Walter M.C."/>
            <person name="O'Connor E."/>
            <person name="Balint B."/>
            <person name="Krizsan K."/>
            <person name="Kiss B."/>
            <person name="Hess J."/>
            <person name="Varga T."/>
            <person name="Slot J."/>
            <person name="Riley R."/>
            <person name="Boka B."/>
            <person name="Rigling D."/>
            <person name="Barry K."/>
            <person name="Lee J."/>
            <person name="Mihaltcheva S."/>
            <person name="LaButti K."/>
            <person name="Lipzen A."/>
            <person name="Waldron R."/>
            <person name="Moloney N.M."/>
            <person name="Sperisen C."/>
            <person name="Kredics L."/>
            <person name="Vagvolgyi C."/>
            <person name="Patrignani A."/>
            <person name="Fitzpatrick D."/>
            <person name="Nagy I."/>
            <person name="Doyle S."/>
            <person name="Anderson J."/>
            <person name="Grigoriev I.V."/>
            <person name="Guldener U."/>
            <person name="Munsterkotter M."/>
            <person name="Nagy L.G."/>
        </authorList>
    </citation>
    <scope>NUCLEOTIDE SEQUENCE [LARGE SCALE GENOMIC DNA]</scope>
    <source>
        <strain evidence="3">28-4</strain>
    </source>
</reference>
<keyword evidence="1" id="KW-1133">Transmembrane helix</keyword>
<name>A0A2H3B1F7_9AGAR</name>
<reference evidence="4" key="1">
    <citation type="journal article" date="2017" name="Nat. Ecol. Evol.">
        <title>Genome expansion and lineage-specific genetic innovations in the forest pathogenic fungi Armillaria.</title>
        <authorList>
            <person name="Sipos G."/>
            <person name="Prasanna A.N."/>
            <person name="Walter M.C."/>
            <person name="O'Connor E."/>
            <person name="Balint B."/>
            <person name="Krizsan K."/>
            <person name="Kiss B."/>
            <person name="Hess J."/>
            <person name="Varga T."/>
            <person name="Slot J."/>
            <person name="Riley R."/>
            <person name="Boka B."/>
            <person name="Rigling D."/>
            <person name="Barry K."/>
            <person name="Lee J."/>
            <person name="Mihaltcheva S."/>
            <person name="LaButti K."/>
            <person name="Lipzen A."/>
            <person name="Waldron R."/>
            <person name="Moloney N.M."/>
            <person name="Sperisen C."/>
            <person name="Kredics L."/>
            <person name="Vagvoelgyi C."/>
            <person name="Patrignani A."/>
            <person name="Fitzpatrick D."/>
            <person name="Nagy I."/>
            <person name="Doyle S."/>
            <person name="Anderson J.B."/>
            <person name="Grigoriev I.V."/>
            <person name="Gueldener U."/>
            <person name="Muensterkoetter M."/>
            <person name="Nagy L.G."/>
        </authorList>
    </citation>
    <scope>NUCLEOTIDE SEQUENCE [LARGE SCALE GENOMIC DNA]</scope>
    <source>
        <strain evidence="4">28-4</strain>
    </source>
</reference>
<protein>
    <submittedName>
        <fullName evidence="3">Uncharacterized protein</fullName>
    </submittedName>
</protein>
<evidence type="ECO:0000313" key="2">
    <source>
        <dbReference type="EMBL" id="PBK62284.1"/>
    </source>
</evidence>
<sequence>MYRDENEHTCATTVVLVLSAICLFDIYWSLYAQGELNTGSQYISRYARESKAENREAVELVVVAVKPLNRASQKRQPALGFPRHRRVSYLHVQNQQSACISLPPVQVQVLNPNACISDFRTYVSCADICMIIADHDYIKLTAIQPGTMTTRTTTYRALERLG</sequence>
<gene>
    <name evidence="3" type="ORF">ARMSODRAFT_980399</name>
    <name evidence="2" type="ORF">ARMSODRAFT_980890</name>
</gene>